<dbReference type="GO" id="GO:0005886">
    <property type="term" value="C:plasma membrane"/>
    <property type="evidence" value="ECO:0007669"/>
    <property type="project" value="TreeGrafter"/>
</dbReference>
<organism evidence="3 4">
    <name type="scientific">Parafrankia colletiae</name>
    <dbReference type="NCBI Taxonomy" id="573497"/>
    <lineage>
        <taxon>Bacteria</taxon>
        <taxon>Bacillati</taxon>
        <taxon>Actinomycetota</taxon>
        <taxon>Actinomycetes</taxon>
        <taxon>Frankiales</taxon>
        <taxon>Frankiaceae</taxon>
        <taxon>Parafrankia</taxon>
    </lineage>
</organism>
<comment type="caution">
    <text evidence="3">The sequence shown here is derived from an EMBL/GenBank/DDBJ whole genome shotgun (WGS) entry which is preliminary data.</text>
</comment>
<sequence length="143" mass="15640">MSRKLYSAQEIQEFIEEFRANGGRPTGLFEGATLLLLDSGPEPDGSRHVCPLNFYPANGRYYVFAANDGADEDPRWLGQLRAAPNVTIEVEGKVLQVTAVELGAGERGMIYARQAARNPQFEHFQGMTSRVIPVVALTPTGDA</sequence>
<dbReference type="PANTHER" id="PTHR39428">
    <property type="entry name" value="F420H(2)-DEPENDENT QUINONE REDUCTASE RV1261C"/>
    <property type="match status" value="1"/>
</dbReference>
<dbReference type="EMBL" id="MBLM01000163">
    <property type="protein sequence ID" value="OHV29381.1"/>
    <property type="molecule type" value="Genomic_DNA"/>
</dbReference>
<comment type="catalytic activity">
    <reaction evidence="2">
        <text>oxidized coenzyme F420-(gamma-L-Glu)(n) + a quinol + H(+) = reduced coenzyme F420-(gamma-L-Glu)(n) + a quinone</text>
        <dbReference type="Rhea" id="RHEA:39663"/>
        <dbReference type="Rhea" id="RHEA-COMP:12939"/>
        <dbReference type="Rhea" id="RHEA-COMP:14378"/>
        <dbReference type="ChEBI" id="CHEBI:15378"/>
        <dbReference type="ChEBI" id="CHEBI:24646"/>
        <dbReference type="ChEBI" id="CHEBI:132124"/>
        <dbReference type="ChEBI" id="CHEBI:133980"/>
        <dbReference type="ChEBI" id="CHEBI:139511"/>
    </reaction>
</comment>
<keyword evidence="4" id="KW-1185">Reference proteome</keyword>
<protein>
    <submittedName>
        <fullName evidence="3">Nitroreductase</fullName>
    </submittedName>
</protein>
<dbReference type="PANTHER" id="PTHR39428:SF3">
    <property type="entry name" value="DEAZAFLAVIN-DEPENDENT NITROREDUCTASE"/>
    <property type="match status" value="1"/>
</dbReference>
<dbReference type="AlphaFoldDB" id="A0A1S1Q7C6"/>
<dbReference type="GO" id="GO:0070967">
    <property type="term" value="F:coenzyme F420 binding"/>
    <property type="evidence" value="ECO:0007669"/>
    <property type="project" value="TreeGrafter"/>
</dbReference>
<name>A0A1S1Q7C6_9ACTN</name>
<dbReference type="InterPro" id="IPR012349">
    <property type="entry name" value="Split_barrel_FMN-bd"/>
</dbReference>
<comment type="similarity">
    <text evidence="1">Belongs to the F420H(2)-dependent quinone reductase family.</text>
</comment>
<evidence type="ECO:0000313" key="3">
    <source>
        <dbReference type="EMBL" id="OHV29381.1"/>
    </source>
</evidence>
<evidence type="ECO:0000313" key="4">
    <source>
        <dbReference type="Proteomes" id="UP000179627"/>
    </source>
</evidence>
<dbReference type="RefSeq" id="WP_071091098.1">
    <property type="nucleotide sequence ID" value="NZ_MBLM01000163.1"/>
</dbReference>
<dbReference type="Proteomes" id="UP000179627">
    <property type="component" value="Unassembled WGS sequence"/>
</dbReference>
<accession>A0A1S1Q7C6</accession>
<evidence type="ECO:0000256" key="1">
    <source>
        <dbReference type="ARBA" id="ARBA00008710"/>
    </source>
</evidence>
<gene>
    <name evidence="3" type="ORF">CC117_08490</name>
</gene>
<dbReference type="Gene3D" id="2.30.110.10">
    <property type="entry name" value="Electron Transport, Fmn-binding Protein, Chain A"/>
    <property type="match status" value="1"/>
</dbReference>
<dbReference type="GO" id="GO:0016491">
    <property type="term" value="F:oxidoreductase activity"/>
    <property type="evidence" value="ECO:0007669"/>
    <property type="project" value="InterPro"/>
</dbReference>
<reference evidence="4" key="1">
    <citation type="submission" date="2016-07" db="EMBL/GenBank/DDBJ databases">
        <title>Sequence Frankia sp. strain CcI1.17.</title>
        <authorList>
            <person name="Ghodhbane-Gtari F."/>
            <person name="Swanson E."/>
            <person name="Gueddou A."/>
            <person name="Morris K."/>
            <person name="Hezbri K."/>
            <person name="Ktari A."/>
            <person name="Nouioui I."/>
            <person name="Abebe-Akele F."/>
            <person name="Simpson S."/>
            <person name="Thomas K."/>
            <person name="Gtari M."/>
            <person name="Tisa L.S."/>
            <person name="Hurst S."/>
        </authorList>
    </citation>
    <scope>NUCLEOTIDE SEQUENCE [LARGE SCALE GENOMIC DNA]</scope>
    <source>
        <strain evidence="4">Cc1.17</strain>
    </source>
</reference>
<dbReference type="InterPro" id="IPR004378">
    <property type="entry name" value="F420H2_quin_Rdtase"/>
</dbReference>
<dbReference type="OrthoDB" id="8225825at2"/>
<dbReference type="Pfam" id="PF04075">
    <property type="entry name" value="F420H2_quin_red"/>
    <property type="match status" value="1"/>
</dbReference>
<proteinExistence type="inferred from homology"/>
<dbReference type="NCBIfam" id="TIGR00026">
    <property type="entry name" value="hi_GC_TIGR00026"/>
    <property type="match status" value="1"/>
</dbReference>
<evidence type="ECO:0000256" key="2">
    <source>
        <dbReference type="ARBA" id="ARBA00049106"/>
    </source>
</evidence>